<dbReference type="PROSITE" id="PS50846">
    <property type="entry name" value="HMA_2"/>
    <property type="match status" value="1"/>
</dbReference>
<organism evidence="2">
    <name type="scientific">freshwater metagenome</name>
    <dbReference type="NCBI Taxonomy" id="449393"/>
    <lineage>
        <taxon>unclassified sequences</taxon>
        <taxon>metagenomes</taxon>
        <taxon>ecological metagenomes</taxon>
    </lineage>
</organism>
<protein>
    <recommendedName>
        <fullName evidence="1">HMA domain-containing protein</fullName>
    </recommendedName>
</protein>
<dbReference type="AlphaFoldDB" id="A0A094S7M4"/>
<evidence type="ECO:0000259" key="1">
    <source>
        <dbReference type="PROSITE" id="PS50846"/>
    </source>
</evidence>
<proteinExistence type="predicted"/>
<dbReference type="Gene3D" id="3.30.70.100">
    <property type="match status" value="1"/>
</dbReference>
<accession>A0A094S7M4</accession>
<name>A0A094S7M4_9ZZZZ</name>
<dbReference type="EMBL" id="JNSL01000167">
    <property type="protein sequence ID" value="KGA13913.1"/>
    <property type="molecule type" value="Genomic_DNA"/>
</dbReference>
<dbReference type="GO" id="GO:0006825">
    <property type="term" value="P:copper ion transport"/>
    <property type="evidence" value="ECO:0007669"/>
    <property type="project" value="InterPro"/>
</dbReference>
<feature type="domain" description="HMA" evidence="1">
    <location>
        <begin position="1"/>
        <end position="66"/>
    </location>
</feature>
<dbReference type="InterPro" id="IPR036163">
    <property type="entry name" value="HMA_dom_sf"/>
</dbReference>
<dbReference type="SUPFAM" id="SSF55008">
    <property type="entry name" value="HMA, heavy metal-associated domain"/>
    <property type="match status" value="1"/>
</dbReference>
<dbReference type="PRINTS" id="PR00944">
    <property type="entry name" value="CUEXPORT"/>
</dbReference>
<dbReference type="InterPro" id="IPR000428">
    <property type="entry name" value="Cu-bd"/>
</dbReference>
<dbReference type="CDD" id="cd00371">
    <property type="entry name" value="HMA"/>
    <property type="match status" value="1"/>
</dbReference>
<dbReference type="Pfam" id="PF00403">
    <property type="entry name" value="HMA"/>
    <property type="match status" value="1"/>
</dbReference>
<reference evidence="2" key="1">
    <citation type="submission" date="2014-06" db="EMBL/GenBank/DDBJ databases">
        <title>Key roles for freshwater Actinobacteria revealed by deep metagenomic sequencing.</title>
        <authorList>
            <person name="Ghai R."/>
            <person name="Mizuno C.M."/>
            <person name="Picazo A."/>
            <person name="Camacho A."/>
            <person name="Rodriguez-Valera F."/>
        </authorList>
    </citation>
    <scope>NUCLEOTIDE SEQUENCE</scope>
</reference>
<gene>
    <name evidence="2" type="ORF">GM51_18515</name>
</gene>
<dbReference type="GO" id="GO:0005507">
    <property type="term" value="F:copper ion binding"/>
    <property type="evidence" value="ECO:0007669"/>
    <property type="project" value="InterPro"/>
</dbReference>
<comment type="caution">
    <text evidence="2">The sequence shown here is derived from an EMBL/GenBank/DDBJ whole genome shotgun (WGS) entry which is preliminary data.</text>
</comment>
<evidence type="ECO:0000313" key="2">
    <source>
        <dbReference type="EMBL" id="KGA13913.1"/>
    </source>
</evidence>
<dbReference type="InterPro" id="IPR006121">
    <property type="entry name" value="HMA_dom"/>
</dbReference>
<sequence length="67" mass="6990">MEKTIKIKGMTCGHCEGRVGKELSLIEGVTSVSASAERAEAVITSSVPISNEDIAHAVSQAGYTLLN</sequence>